<proteinExistence type="predicted"/>
<organism evidence="2 3">
    <name type="scientific">Aaosphaeria arxii CBS 175.79</name>
    <dbReference type="NCBI Taxonomy" id="1450172"/>
    <lineage>
        <taxon>Eukaryota</taxon>
        <taxon>Fungi</taxon>
        <taxon>Dikarya</taxon>
        <taxon>Ascomycota</taxon>
        <taxon>Pezizomycotina</taxon>
        <taxon>Dothideomycetes</taxon>
        <taxon>Pleosporomycetidae</taxon>
        <taxon>Pleosporales</taxon>
        <taxon>Pleosporales incertae sedis</taxon>
        <taxon>Aaosphaeria</taxon>
    </lineage>
</organism>
<dbReference type="EMBL" id="ML978079">
    <property type="protein sequence ID" value="KAF2009232.1"/>
    <property type="molecule type" value="Genomic_DNA"/>
</dbReference>
<evidence type="ECO:0000313" key="3">
    <source>
        <dbReference type="Proteomes" id="UP000799778"/>
    </source>
</evidence>
<dbReference type="RefSeq" id="XP_033377571.1">
    <property type="nucleotide sequence ID" value="XM_033529562.1"/>
</dbReference>
<name>A0A6A5X8G0_9PLEO</name>
<dbReference type="AlphaFoldDB" id="A0A6A5X8G0"/>
<evidence type="ECO:0008006" key="4">
    <source>
        <dbReference type="Google" id="ProtNLM"/>
    </source>
</evidence>
<feature type="chain" id="PRO_5025519958" description="Phospholipase A2" evidence="1">
    <location>
        <begin position="18"/>
        <end position="170"/>
    </location>
</feature>
<dbReference type="GO" id="GO:0006644">
    <property type="term" value="P:phospholipid metabolic process"/>
    <property type="evidence" value="ECO:0007669"/>
    <property type="project" value="InterPro"/>
</dbReference>
<accession>A0A6A5X8G0</accession>
<evidence type="ECO:0000256" key="1">
    <source>
        <dbReference type="SAM" id="SignalP"/>
    </source>
</evidence>
<dbReference type="InterPro" id="IPR036444">
    <property type="entry name" value="PLipase_A2_dom_sf"/>
</dbReference>
<sequence>MKVLYIAILGFTSLALAAPQTYNRREESKEEATDRLLFDTSIEDFMKAHDEKNPSNLIWEGDGCSGSPDDPMRFNFTASCYRHDFGYGNLKDQDRFDDDKKKVDKKFKDDMKDECDKEDNVLKEAACKGLAELYYRAVRAFGSIASADEKDEEIMKEIEKAKEWIKSLFD</sequence>
<protein>
    <recommendedName>
        <fullName evidence="4">Phospholipase A2</fullName>
    </recommendedName>
</protein>
<dbReference type="OrthoDB" id="5120271at2759"/>
<dbReference type="Pfam" id="PF09056">
    <property type="entry name" value="Phospholip_A2_3"/>
    <property type="match status" value="1"/>
</dbReference>
<evidence type="ECO:0000313" key="2">
    <source>
        <dbReference type="EMBL" id="KAF2009232.1"/>
    </source>
</evidence>
<keyword evidence="3" id="KW-1185">Reference proteome</keyword>
<dbReference type="GO" id="GO:0050482">
    <property type="term" value="P:arachidonate secretion"/>
    <property type="evidence" value="ECO:0007669"/>
    <property type="project" value="InterPro"/>
</dbReference>
<dbReference type="SUPFAM" id="SSF48619">
    <property type="entry name" value="Phospholipase A2, PLA2"/>
    <property type="match status" value="1"/>
</dbReference>
<reference evidence="2" key="1">
    <citation type="journal article" date="2020" name="Stud. Mycol.">
        <title>101 Dothideomycetes genomes: a test case for predicting lifestyles and emergence of pathogens.</title>
        <authorList>
            <person name="Haridas S."/>
            <person name="Albert R."/>
            <person name="Binder M."/>
            <person name="Bloem J."/>
            <person name="Labutti K."/>
            <person name="Salamov A."/>
            <person name="Andreopoulos B."/>
            <person name="Baker S."/>
            <person name="Barry K."/>
            <person name="Bills G."/>
            <person name="Bluhm B."/>
            <person name="Cannon C."/>
            <person name="Castanera R."/>
            <person name="Culley D."/>
            <person name="Daum C."/>
            <person name="Ezra D."/>
            <person name="Gonzalez J."/>
            <person name="Henrissat B."/>
            <person name="Kuo A."/>
            <person name="Liang C."/>
            <person name="Lipzen A."/>
            <person name="Lutzoni F."/>
            <person name="Magnuson J."/>
            <person name="Mondo S."/>
            <person name="Nolan M."/>
            <person name="Ohm R."/>
            <person name="Pangilinan J."/>
            <person name="Park H.-J."/>
            <person name="Ramirez L."/>
            <person name="Alfaro M."/>
            <person name="Sun H."/>
            <person name="Tritt A."/>
            <person name="Yoshinaga Y."/>
            <person name="Zwiers L.-H."/>
            <person name="Turgeon B."/>
            <person name="Goodwin S."/>
            <person name="Spatafora J."/>
            <person name="Crous P."/>
            <person name="Grigoriev I."/>
        </authorList>
    </citation>
    <scope>NUCLEOTIDE SEQUENCE</scope>
    <source>
        <strain evidence="2">CBS 175.79</strain>
    </source>
</reference>
<dbReference type="Gene3D" id="1.20.90.10">
    <property type="entry name" value="Phospholipase A2 domain"/>
    <property type="match status" value="1"/>
</dbReference>
<dbReference type="GO" id="GO:0004623">
    <property type="term" value="F:phospholipase A2 activity"/>
    <property type="evidence" value="ECO:0007669"/>
    <property type="project" value="InterPro"/>
</dbReference>
<dbReference type="GeneID" id="54286959"/>
<dbReference type="Proteomes" id="UP000799778">
    <property type="component" value="Unassembled WGS sequence"/>
</dbReference>
<feature type="signal peptide" evidence="1">
    <location>
        <begin position="1"/>
        <end position="17"/>
    </location>
</feature>
<gene>
    <name evidence="2" type="ORF">BU24DRAFT_428774</name>
</gene>
<dbReference type="InterPro" id="IPR015141">
    <property type="entry name" value="PLipase_A2_prok/fun"/>
</dbReference>
<keyword evidence="1" id="KW-0732">Signal</keyword>